<accession>X7F822</accession>
<dbReference type="RefSeq" id="WP_043770328.1">
    <property type="nucleotide sequence ID" value="NZ_JAME01000014.1"/>
</dbReference>
<sequence length="334" mass="33865">MPRLTPEEAETLAETLRKVADDLAATLDPDMPLSAAGLDRMAQDAMAAFAAALAEFDAAHGTSVAPALGAALAERLSDSAAAAPDAALRMLDRKLGAMAEMLQKFAAGGPGQGGDARVPGTPSAILAVAGRTEAAPGGQAMGLQSAGPELPTRGAEAAMVTRADPIMPPLSPEARGPVPAVQAMAQPEAAPRAEPPTPHELSRHLMAQIARSSVTEGRTRIELSPAGLGALEIEIETGADGQLRAVLRAENPAVLAALRGDRAGLAAAMSDGGLALNDAGLDFEDLGEPRHGAAENADLPRGGRPGDDATDEPPPPDPVRPHRTGGTGRLDILT</sequence>
<organism evidence="3 4">
    <name type="scientific">Roseivivax isoporae LMG 25204</name>
    <dbReference type="NCBI Taxonomy" id="1449351"/>
    <lineage>
        <taxon>Bacteria</taxon>
        <taxon>Pseudomonadati</taxon>
        <taxon>Pseudomonadota</taxon>
        <taxon>Alphaproteobacteria</taxon>
        <taxon>Rhodobacterales</taxon>
        <taxon>Roseobacteraceae</taxon>
        <taxon>Roseivivax</taxon>
    </lineage>
</organism>
<proteinExistence type="predicted"/>
<protein>
    <recommendedName>
        <fullName evidence="2">Flagellar hook-length control protein-like C-terminal domain-containing protein</fullName>
    </recommendedName>
</protein>
<feature type="region of interest" description="Disordered" evidence="1">
    <location>
        <begin position="285"/>
        <end position="334"/>
    </location>
</feature>
<dbReference type="CDD" id="cd17470">
    <property type="entry name" value="T3SS_Flik_C"/>
    <property type="match status" value="1"/>
</dbReference>
<evidence type="ECO:0000313" key="4">
    <source>
        <dbReference type="Proteomes" id="UP000023430"/>
    </source>
</evidence>
<feature type="domain" description="Flagellar hook-length control protein-like C-terminal" evidence="2">
    <location>
        <begin position="213"/>
        <end position="279"/>
    </location>
</feature>
<comment type="caution">
    <text evidence="3">The sequence shown here is derived from an EMBL/GenBank/DDBJ whole genome shotgun (WGS) entry which is preliminary data.</text>
</comment>
<name>X7F822_9RHOB</name>
<dbReference type="Proteomes" id="UP000023430">
    <property type="component" value="Unassembled WGS sequence"/>
</dbReference>
<dbReference type="EMBL" id="JAME01000014">
    <property type="protein sequence ID" value="ETX28883.1"/>
    <property type="molecule type" value="Genomic_DNA"/>
</dbReference>
<dbReference type="AlphaFoldDB" id="X7F822"/>
<dbReference type="Gene3D" id="3.30.750.140">
    <property type="match status" value="1"/>
</dbReference>
<dbReference type="STRING" id="1449351.RISW2_04010"/>
<reference evidence="3 4" key="1">
    <citation type="submission" date="2014-01" db="EMBL/GenBank/DDBJ databases">
        <title>Roseivivax isoporae LMG 25204 Genome Sequencing.</title>
        <authorList>
            <person name="Lai Q."/>
            <person name="Li G."/>
            <person name="Shao Z."/>
        </authorList>
    </citation>
    <scope>NUCLEOTIDE SEQUENCE [LARGE SCALE GENOMIC DNA]</scope>
    <source>
        <strain evidence="3 4">LMG 25204</strain>
    </source>
</reference>
<evidence type="ECO:0000259" key="2">
    <source>
        <dbReference type="Pfam" id="PF02120"/>
    </source>
</evidence>
<dbReference type="InterPro" id="IPR038610">
    <property type="entry name" value="FliK-like_C_sf"/>
</dbReference>
<dbReference type="Pfam" id="PF02120">
    <property type="entry name" value="Flg_hook"/>
    <property type="match status" value="1"/>
</dbReference>
<gene>
    <name evidence="3" type="ORF">RISW2_04010</name>
</gene>
<dbReference type="OrthoDB" id="7828543at2"/>
<evidence type="ECO:0000256" key="1">
    <source>
        <dbReference type="SAM" id="MobiDB-lite"/>
    </source>
</evidence>
<evidence type="ECO:0000313" key="3">
    <source>
        <dbReference type="EMBL" id="ETX28883.1"/>
    </source>
</evidence>
<dbReference type="eggNOG" id="COG3144">
    <property type="taxonomic scope" value="Bacteria"/>
</dbReference>
<dbReference type="InterPro" id="IPR021136">
    <property type="entry name" value="Flagellar_hook_control-like_C"/>
</dbReference>
<keyword evidence="4" id="KW-1185">Reference proteome</keyword>